<name>A0A944MDL7_9GAMM</name>
<keyword evidence="4" id="KW-0540">Nuclease</keyword>
<gene>
    <name evidence="4" type="ORF">KME65_13420</name>
</gene>
<dbReference type="AlphaFoldDB" id="A0A944MDL7"/>
<dbReference type="EC" id="3.1.21.-" evidence="4"/>
<keyword evidence="4" id="KW-0255">Endonuclease</keyword>
<protein>
    <submittedName>
        <fullName evidence="4">Restriction endonuclease subunit S</fullName>
        <ecNumber evidence="4">3.1.21.-</ecNumber>
    </submittedName>
</protein>
<dbReference type="GO" id="GO:0004519">
    <property type="term" value="F:endonuclease activity"/>
    <property type="evidence" value="ECO:0007669"/>
    <property type="project" value="UniProtKB-KW"/>
</dbReference>
<dbReference type="GO" id="GO:0003677">
    <property type="term" value="F:DNA binding"/>
    <property type="evidence" value="ECO:0007669"/>
    <property type="project" value="UniProtKB-KW"/>
</dbReference>
<dbReference type="InterPro" id="IPR052021">
    <property type="entry name" value="Type-I_RS_S_subunit"/>
</dbReference>
<dbReference type="InterPro" id="IPR044946">
    <property type="entry name" value="Restrct_endonuc_typeI_TRD_sf"/>
</dbReference>
<evidence type="ECO:0000256" key="2">
    <source>
        <dbReference type="ARBA" id="ARBA00023125"/>
    </source>
</evidence>
<comment type="caution">
    <text evidence="4">The sequence shown here is derived from an EMBL/GenBank/DDBJ whole genome shotgun (WGS) entry which is preliminary data.</text>
</comment>
<feature type="region of interest" description="Disordered" evidence="3">
    <location>
        <begin position="419"/>
        <end position="438"/>
    </location>
</feature>
<accession>A0A944MDL7</accession>
<sequence>MQDVCQDITPGRGPKYSATGIPCLKTRNVGNVLVDKETEEFVSYEYSERNDRLRVPADSVLMTLSGAGSIGRVGVYLGSERPFTNQHLVWFKLTQDLDSGFMAAYLSTWWGERAIEQGISGSTGQLWLNQDHIREIPVTTPESSVQRAIGNKVRKAERLREISASLRESASGQIENLYGKLPSNGTKLASWVASDVLQPERLDAWFHKPYYLSLAMQFRDRDDVIPVNNLCRRITASVDFSKWPSTSFDYYEIGEIKSGTGEAVGVEVNVVDAPSRAKTLVRAGDVLVSTVRPNLKAIAQISPDHKRIGVATSGFCVLRAETEAIGAYIRACLVTDAGTHQLMRWSTGGTYPAIDHSVPLNVLVPNPGEEQIEVIGKQLLLALDYTHQASSLVEDAKTDVESLIEGSLDLERLLGEGESTGRWLEENPVPSSKGRKHS</sequence>
<keyword evidence="2" id="KW-0238">DNA-binding</keyword>
<evidence type="ECO:0000313" key="5">
    <source>
        <dbReference type="Proteomes" id="UP000770889"/>
    </source>
</evidence>
<dbReference type="PANTHER" id="PTHR30408:SF12">
    <property type="entry name" value="TYPE I RESTRICTION ENZYME MJAVIII SPECIFICITY SUBUNIT"/>
    <property type="match status" value="1"/>
</dbReference>
<evidence type="ECO:0000256" key="1">
    <source>
        <dbReference type="ARBA" id="ARBA00022747"/>
    </source>
</evidence>
<dbReference type="EMBL" id="JAHHGM010000012">
    <property type="protein sequence ID" value="MBT2989948.1"/>
    <property type="molecule type" value="Genomic_DNA"/>
</dbReference>
<evidence type="ECO:0000313" key="4">
    <source>
        <dbReference type="EMBL" id="MBT2989948.1"/>
    </source>
</evidence>
<keyword evidence="4" id="KW-0378">Hydrolase</keyword>
<reference evidence="4 5" key="1">
    <citation type="submission" date="2021-05" db="EMBL/GenBank/DDBJ databases">
        <title>Genetic and Functional Diversity in Clade A Lucinid endosymbionts from the Bahamas.</title>
        <authorList>
            <person name="Giani N.M."/>
            <person name="Engel A.S."/>
            <person name="Campbell B.J."/>
        </authorList>
    </citation>
    <scope>NUCLEOTIDE SEQUENCE [LARGE SCALE GENOMIC DNA]</scope>
    <source>
        <strain evidence="4">LUC16012Gg_MoonRockCtena</strain>
    </source>
</reference>
<proteinExistence type="predicted"/>
<dbReference type="SUPFAM" id="SSF116734">
    <property type="entry name" value="DNA methylase specificity domain"/>
    <property type="match status" value="2"/>
</dbReference>
<dbReference type="PANTHER" id="PTHR30408">
    <property type="entry name" value="TYPE-1 RESTRICTION ENZYME ECOKI SPECIFICITY PROTEIN"/>
    <property type="match status" value="1"/>
</dbReference>
<evidence type="ECO:0000256" key="3">
    <source>
        <dbReference type="SAM" id="MobiDB-lite"/>
    </source>
</evidence>
<organism evidence="4 5">
    <name type="scientific">Candidatus Thiodiazotropha taylori</name>
    <dbReference type="NCBI Taxonomy" id="2792791"/>
    <lineage>
        <taxon>Bacteria</taxon>
        <taxon>Pseudomonadati</taxon>
        <taxon>Pseudomonadota</taxon>
        <taxon>Gammaproteobacteria</taxon>
        <taxon>Chromatiales</taxon>
        <taxon>Sedimenticolaceae</taxon>
        <taxon>Candidatus Thiodiazotropha</taxon>
    </lineage>
</organism>
<dbReference type="GO" id="GO:0009307">
    <property type="term" value="P:DNA restriction-modification system"/>
    <property type="evidence" value="ECO:0007669"/>
    <property type="project" value="UniProtKB-KW"/>
</dbReference>
<dbReference type="Proteomes" id="UP000770889">
    <property type="component" value="Unassembled WGS sequence"/>
</dbReference>
<dbReference type="GO" id="GO:0016787">
    <property type="term" value="F:hydrolase activity"/>
    <property type="evidence" value="ECO:0007669"/>
    <property type="project" value="UniProtKB-KW"/>
</dbReference>
<dbReference type="Gene3D" id="3.90.220.20">
    <property type="entry name" value="DNA methylase specificity domains"/>
    <property type="match status" value="2"/>
</dbReference>
<keyword evidence="1" id="KW-0680">Restriction system</keyword>